<sequence length="712" mass="79440">MQNTDKDTKLSMHILKPQVVSDIFPSSGLIHSRSLPRLLPLSPLINSSTSETIHNTHNAPADTTVSHKKKEAHTLQQCSLETSFPKENKDKVGDDSELVHSAGYIIHCVTDRRLSKTVYEAGTIVDDELVRCDGYIIHCINDKRLQNKGCEAVEGGARMEMLQKREEISIITRLIADDTSHTDTVHIFDMCVQNGNSLCCRYLFKCNQWTCSIRRLVKAVKASIGLSTKTSVSNENNKHIDTAKAIAWQISRMFYISQQKSHKIKNLYPAFKCICKNKSSEEFFCSDLLYIVVVVVKNIHSLPKHYKGIPVYQKVTKGMCIEGEGIKQKHEQLLRGQSCSFCLLHGLSSKYAHQLFSDHSNLFSIIPSLIRSKCFKTRNQFTVEKCATFTCGLKGFIPIGERHFPDSVVALDGTIVRTDVIEGAVNLTNLMVGDHIESNTMSGTLGGMLLYFNRTSFITCAHVLLDEQSMISRKNNAIHKKDLRVFVKDEKGQRIECGNAVRCDFETGSDTKPGIDVAVIQINAQSTVNPNSMVLDEAKNPHSHLYLGMSNEYMNDNCIDYELLTLTHSEVETMAFGQVTTVEDCKTEFEPERMIEVELKNLGQAVAVANGNPTFPVMIAQPAHFQMSQGSLPATTTFRMYNQLCLNIPLVPGDSGTCIYIRNCPYSKANEKCKLSDNNGKCPHSGCLGMAIAFSNGMSIVTPLKKIFEHIL</sequence>
<dbReference type="OrthoDB" id="6159927at2759"/>
<evidence type="ECO:0000313" key="2">
    <source>
        <dbReference type="Proteomes" id="UP000596742"/>
    </source>
</evidence>
<dbReference type="EMBL" id="UYJE01003753">
    <property type="protein sequence ID" value="VDI22138.1"/>
    <property type="molecule type" value="Genomic_DNA"/>
</dbReference>
<protein>
    <submittedName>
        <fullName evidence="1">Uncharacterized protein</fullName>
    </submittedName>
</protein>
<dbReference type="Proteomes" id="UP000596742">
    <property type="component" value="Unassembled WGS sequence"/>
</dbReference>
<evidence type="ECO:0000313" key="1">
    <source>
        <dbReference type="EMBL" id="VDI22138.1"/>
    </source>
</evidence>
<dbReference type="AlphaFoldDB" id="A0A8B6DP05"/>
<reference evidence="1" key="1">
    <citation type="submission" date="2018-11" db="EMBL/GenBank/DDBJ databases">
        <authorList>
            <person name="Alioto T."/>
            <person name="Alioto T."/>
        </authorList>
    </citation>
    <scope>NUCLEOTIDE SEQUENCE</scope>
</reference>
<keyword evidence="2" id="KW-1185">Reference proteome</keyword>
<proteinExistence type="predicted"/>
<organism evidence="1 2">
    <name type="scientific">Mytilus galloprovincialis</name>
    <name type="common">Mediterranean mussel</name>
    <dbReference type="NCBI Taxonomy" id="29158"/>
    <lineage>
        <taxon>Eukaryota</taxon>
        <taxon>Metazoa</taxon>
        <taxon>Spiralia</taxon>
        <taxon>Lophotrochozoa</taxon>
        <taxon>Mollusca</taxon>
        <taxon>Bivalvia</taxon>
        <taxon>Autobranchia</taxon>
        <taxon>Pteriomorphia</taxon>
        <taxon>Mytilida</taxon>
        <taxon>Mytiloidea</taxon>
        <taxon>Mytilidae</taxon>
        <taxon>Mytilinae</taxon>
        <taxon>Mytilus</taxon>
    </lineage>
</organism>
<comment type="caution">
    <text evidence="1">The sequence shown here is derived from an EMBL/GenBank/DDBJ whole genome shotgun (WGS) entry which is preliminary data.</text>
</comment>
<name>A0A8B6DP05_MYTGA</name>
<gene>
    <name evidence="1" type="ORF">MGAL_10B031442</name>
</gene>
<accession>A0A8B6DP05</accession>